<name>A0AA39IAV7_9BILA</name>
<dbReference type="Proteomes" id="UP001175271">
    <property type="component" value="Unassembled WGS sequence"/>
</dbReference>
<accession>A0AA39IAV7</accession>
<evidence type="ECO:0000313" key="3">
    <source>
        <dbReference type="Proteomes" id="UP001175271"/>
    </source>
</evidence>
<evidence type="ECO:0000313" key="2">
    <source>
        <dbReference type="EMBL" id="KAK0420161.1"/>
    </source>
</evidence>
<comment type="caution">
    <text evidence="2">The sequence shown here is derived from an EMBL/GenBank/DDBJ whole genome shotgun (WGS) entry which is preliminary data.</text>
</comment>
<keyword evidence="1" id="KW-0732">Signal</keyword>
<dbReference type="InterPro" id="IPR024079">
    <property type="entry name" value="MetalloPept_cat_dom_sf"/>
</dbReference>
<dbReference type="EMBL" id="JAUCMV010000002">
    <property type="protein sequence ID" value="KAK0420161.1"/>
    <property type="molecule type" value="Genomic_DNA"/>
</dbReference>
<evidence type="ECO:0008006" key="4">
    <source>
        <dbReference type="Google" id="ProtNLM"/>
    </source>
</evidence>
<dbReference type="Gene3D" id="3.40.390.10">
    <property type="entry name" value="Collagenase (Catalytic Domain)"/>
    <property type="match status" value="1"/>
</dbReference>
<proteinExistence type="predicted"/>
<feature type="signal peptide" evidence="1">
    <location>
        <begin position="1"/>
        <end position="20"/>
    </location>
</feature>
<feature type="chain" id="PRO_5041339896" description="Peptidase M13 N-terminal domain-containing protein" evidence="1">
    <location>
        <begin position="21"/>
        <end position="404"/>
    </location>
</feature>
<organism evidence="2 3">
    <name type="scientific">Steinernema hermaphroditum</name>
    <dbReference type="NCBI Taxonomy" id="289476"/>
    <lineage>
        <taxon>Eukaryota</taxon>
        <taxon>Metazoa</taxon>
        <taxon>Ecdysozoa</taxon>
        <taxon>Nematoda</taxon>
        <taxon>Chromadorea</taxon>
        <taxon>Rhabditida</taxon>
        <taxon>Tylenchina</taxon>
        <taxon>Panagrolaimomorpha</taxon>
        <taxon>Strongyloidoidea</taxon>
        <taxon>Steinernematidae</taxon>
        <taxon>Steinernema</taxon>
    </lineage>
</organism>
<sequence length="404" mass="46794">MGPPPAVLALLLPFITLSSADVPELEHSFSSTVHPCDDFHEFVCNKKEYNGELSPLIEELLNGYDHRIRDIFMNDNDPIVEEFSKINATLYNKDYTQLLTIRYILENDLIPAEWKQEYVDLFDSIRGEIFRIIKNSTWISYFGFAPLSAGEPVELARCRLDVGLPDSLPNLEQLKAILGEIHAHFFELKAQTGGQQSGHHYSNLLQRAYDQAITTNDILYRKCGPQLKAFYYTRTILAVREEPPNYVVRAPPRHMIKPRSPLAIKLRRYYNKFLFATRLFEVTMMGTALDHDKRMNCTQRSIDNDFEFSYGTRLAAAMSRREHASSAKQGRFTELQWLFVGMEAGRCNRREFQGVNIFTNDEQFVKFTRTLLMQSRDFQKAFGCKPGHKMFMKDDDICDDSINY</sequence>
<evidence type="ECO:0000256" key="1">
    <source>
        <dbReference type="SAM" id="SignalP"/>
    </source>
</evidence>
<dbReference type="GO" id="GO:0008237">
    <property type="term" value="F:metallopeptidase activity"/>
    <property type="evidence" value="ECO:0007669"/>
    <property type="project" value="InterPro"/>
</dbReference>
<dbReference type="AlphaFoldDB" id="A0AA39IAV7"/>
<reference evidence="2" key="1">
    <citation type="submission" date="2023-06" db="EMBL/GenBank/DDBJ databases">
        <title>Genomic analysis of the entomopathogenic nematode Steinernema hermaphroditum.</title>
        <authorList>
            <person name="Schwarz E.M."/>
            <person name="Heppert J.K."/>
            <person name="Baniya A."/>
            <person name="Schwartz H.T."/>
            <person name="Tan C.-H."/>
            <person name="Antoshechkin I."/>
            <person name="Sternberg P.W."/>
            <person name="Goodrich-Blair H."/>
            <person name="Dillman A.R."/>
        </authorList>
    </citation>
    <scope>NUCLEOTIDE SEQUENCE</scope>
    <source>
        <strain evidence="2">PS9179</strain>
        <tissue evidence="2">Whole animal</tissue>
    </source>
</reference>
<gene>
    <name evidence="2" type="ORF">QR680_014545</name>
</gene>
<keyword evidence="3" id="KW-1185">Reference proteome</keyword>
<protein>
    <recommendedName>
        <fullName evidence="4">Peptidase M13 N-terminal domain-containing protein</fullName>
    </recommendedName>
</protein>